<dbReference type="PANTHER" id="PTHR48475:SF2">
    <property type="entry name" value="RIBONUCLEASE H"/>
    <property type="match status" value="1"/>
</dbReference>
<feature type="non-terminal residue" evidence="2">
    <location>
        <position position="1"/>
    </location>
</feature>
<proteinExistence type="predicted"/>
<dbReference type="EMBL" id="QJKJ01013128">
    <property type="protein sequence ID" value="RDX67121.1"/>
    <property type="molecule type" value="Genomic_DNA"/>
</dbReference>
<keyword evidence="3" id="KW-1185">Reference proteome</keyword>
<dbReference type="GO" id="GO:0004523">
    <property type="term" value="F:RNA-DNA hybrid ribonuclease activity"/>
    <property type="evidence" value="ECO:0007669"/>
    <property type="project" value="InterPro"/>
</dbReference>
<evidence type="ECO:0000313" key="2">
    <source>
        <dbReference type="EMBL" id="RDX67121.1"/>
    </source>
</evidence>
<dbReference type="Proteomes" id="UP000257109">
    <property type="component" value="Unassembled WGS sequence"/>
</dbReference>
<dbReference type="PANTHER" id="PTHR48475">
    <property type="entry name" value="RIBONUCLEASE H"/>
    <property type="match status" value="1"/>
</dbReference>
<reference evidence="2" key="1">
    <citation type="submission" date="2018-05" db="EMBL/GenBank/DDBJ databases">
        <title>Draft genome of Mucuna pruriens seed.</title>
        <authorList>
            <person name="Nnadi N.E."/>
            <person name="Vos R."/>
            <person name="Hasami M.H."/>
            <person name="Devisetty U.K."/>
            <person name="Aguiy J.C."/>
        </authorList>
    </citation>
    <scope>NUCLEOTIDE SEQUENCE [LARGE SCALE GENOMIC DNA]</scope>
    <source>
        <strain evidence="2">JCA_2017</strain>
    </source>
</reference>
<dbReference type="Gene3D" id="3.30.420.10">
    <property type="entry name" value="Ribonuclease H-like superfamily/Ribonuclease H"/>
    <property type="match status" value="1"/>
</dbReference>
<organism evidence="2 3">
    <name type="scientific">Mucuna pruriens</name>
    <name type="common">Velvet bean</name>
    <name type="synonym">Dolichos pruriens</name>
    <dbReference type="NCBI Taxonomy" id="157652"/>
    <lineage>
        <taxon>Eukaryota</taxon>
        <taxon>Viridiplantae</taxon>
        <taxon>Streptophyta</taxon>
        <taxon>Embryophyta</taxon>
        <taxon>Tracheophyta</taxon>
        <taxon>Spermatophyta</taxon>
        <taxon>Magnoliopsida</taxon>
        <taxon>eudicotyledons</taxon>
        <taxon>Gunneridae</taxon>
        <taxon>Pentapetalae</taxon>
        <taxon>rosids</taxon>
        <taxon>fabids</taxon>
        <taxon>Fabales</taxon>
        <taxon>Fabaceae</taxon>
        <taxon>Papilionoideae</taxon>
        <taxon>50 kb inversion clade</taxon>
        <taxon>NPAAA clade</taxon>
        <taxon>indigoferoid/millettioid clade</taxon>
        <taxon>Phaseoleae</taxon>
        <taxon>Mucuna</taxon>
    </lineage>
</organism>
<dbReference type="InterPro" id="IPR043502">
    <property type="entry name" value="DNA/RNA_pol_sf"/>
</dbReference>
<sequence length="267" mass="31182">MDKKKIGFMMEGSNYYYQVMPFSLKNAGAMYHRLMDKKYNMRLNPNKCVFKVQGWKFLSSMLTHRRIEVNPNKSEAIINMKSPYNYEPKGAIKSQALANFIVEMVSVLEEQPPMDIVRGQFDLKTSNNQAEYEALLAGLDLALEVGACKILYHRNSQLVVEHIKGTYQVKDPLLLRYYHKVINMLQKFDMFETMMSPVIDESKVLSMGNVNREWMTPIWNYLKNGNILEDKVEATKVRKRSSRYLVNTEKFYRRGFPTPLLKCLTKS</sequence>
<evidence type="ECO:0000259" key="1">
    <source>
        <dbReference type="Pfam" id="PF13456"/>
    </source>
</evidence>
<feature type="domain" description="RNase H type-1" evidence="1">
    <location>
        <begin position="116"/>
        <end position="192"/>
    </location>
</feature>
<gene>
    <name evidence="2" type="ORF">CR513_54036</name>
</gene>
<evidence type="ECO:0000313" key="3">
    <source>
        <dbReference type="Proteomes" id="UP000257109"/>
    </source>
</evidence>
<dbReference type="InterPro" id="IPR002156">
    <property type="entry name" value="RNaseH_domain"/>
</dbReference>
<comment type="caution">
    <text evidence="2">The sequence shown here is derived from an EMBL/GenBank/DDBJ whole genome shotgun (WGS) entry which is preliminary data.</text>
</comment>
<dbReference type="GO" id="GO:0003676">
    <property type="term" value="F:nucleic acid binding"/>
    <property type="evidence" value="ECO:0007669"/>
    <property type="project" value="InterPro"/>
</dbReference>
<dbReference type="STRING" id="157652.A0A371EM37"/>
<dbReference type="InterPro" id="IPR036397">
    <property type="entry name" value="RNaseH_sf"/>
</dbReference>
<dbReference type="AlphaFoldDB" id="A0A371EM37"/>
<dbReference type="OrthoDB" id="682198at2759"/>
<dbReference type="Pfam" id="PF13456">
    <property type="entry name" value="RVT_3"/>
    <property type="match status" value="1"/>
</dbReference>
<accession>A0A371EM37</accession>
<dbReference type="SUPFAM" id="SSF56672">
    <property type="entry name" value="DNA/RNA polymerases"/>
    <property type="match status" value="1"/>
</dbReference>
<name>A0A371EM37_MUCPR</name>
<protein>
    <recommendedName>
        <fullName evidence="1">RNase H type-1 domain-containing protein</fullName>
    </recommendedName>
</protein>